<reference evidence="1" key="1">
    <citation type="submission" date="2019-12" db="EMBL/GenBank/DDBJ databases">
        <title>An insight into the sialome of adult female Ixodes ricinus ticks feeding for 6 days.</title>
        <authorList>
            <person name="Perner J."/>
            <person name="Ribeiro J.M.C."/>
        </authorList>
    </citation>
    <scope>NUCLEOTIDE SEQUENCE</scope>
    <source>
        <strain evidence="1">Semi-engorged</strain>
        <tissue evidence="1">Salivary glands</tissue>
    </source>
</reference>
<proteinExistence type="predicted"/>
<dbReference type="AlphaFoldDB" id="A0A6B0UUW3"/>
<organism evidence="1">
    <name type="scientific">Ixodes ricinus</name>
    <name type="common">Common tick</name>
    <name type="synonym">Acarus ricinus</name>
    <dbReference type="NCBI Taxonomy" id="34613"/>
    <lineage>
        <taxon>Eukaryota</taxon>
        <taxon>Metazoa</taxon>
        <taxon>Ecdysozoa</taxon>
        <taxon>Arthropoda</taxon>
        <taxon>Chelicerata</taxon>
        <taxon>Arachnida</taxon>
        <taxon>Acari</taxon>
        <taxon>Parasitiformes</taxon>
        <taxon>Ixodida</taxon>
        <taxon>Ixodoidea</taxon>
        <taxon>Ixodidae</taxon>
        <taxon>Ixodinae</taxon>
        <taxon>Ixodes</taxon>
    </lineage>
</organism>
<accession>A0A6B0UUW3</accession>
<evidence type="ECO:0000313" key="1">
    <source>
        <dbReference type="EMBL" id="MXU93640.1"/>
    </source>
</evidence>
<dbReference type="EMBL" id="GIFC01011557">
    <property type="protein sequence ID" value="MXU93640.1"/>
    <property type="molecule type" value="Transcribed_RNA"/>
</dbReference>
<protein>
    <submittedName>
        <fullName evidence="1">Uncharacterized protein</fullName>
    </submittedName>
</protein>
<sequence>MCAKLSPTTTAQLVFVLFPIANHGSGRSVQCGPTFESENGDFPLRHAGQVSKHHSILPGDCSRFAATAQGWQVPRHAGHCHRAVPQRAGPHGARAGAVGLPGPVPRGEDPVLHGHLRGGPATDRRKGGLCRAVRRRDPRVCAEHCPGAS</sequence>
<name>A0A6B0UUW3_IXORI</name>